<proteinExistence type="inferred from homology"/>
<evidence type="ECO:0000256" key="1">
    <source>
        <dbReference type="RuleBase" id="RU367089"/>
    </source>
</evidence>
<organism evidence="2">
    <name type="scientific">Lepeophtheirus salmonis</name>
    <name type="common">Salmon louse</name>
    <name type="synonym">Caligus salmonis</name>
    <dbReference type="NCBI Taxonomy" id="72036"/>
    <lineage>
        <taxon>Eukaryota</taxon>
        <taxon>Metazoa</taxon>
        <taxon>Ecdysozoa</taxon>
        <taxon>Arthropoda</taxon>
        <taxon>Crustacea</taxon>
        <taxon>Multicrustacea</taxon>
        <taxon>Hexanauplia</taxon>
        <taxon>Copepoda</taxon>
        <taxon>Siphonostomatoida</taxon>
        <taxon>Caligidae</taxon>
        <taxon>Lepeophtheirus</taxon>
    </lineage>
</organism>
<feature type="non-terminal residue" evidence="2">
    <location>
        <position position="304"/>
    </location>
</feature>
<feature type="transmembrane region" description="Helical" evidence="1">
    <location>
        <begin position="70"/>
        <end position="90"/>
    </location>
</feature>
<dbReference type="PANTHER" id="PTHR12372:SF6">
    <property type="entry name" value="PECANEX-LIKE PROTEIN 4"/>
    <property type="match status" value="1"/>
</dbReference>
<reference evidence="2" key="1">
    <citation type="submission" date="2014-05" db="EMBL/GenBank/DDBJ databases">
        <authorList>
            <person name="Chronopoulou M."/>
        </authorList>
    </citation>
    <scope>NUCLEOTIDE SEQUENCE</scope>
    <source>
        <tissue evidence="2">Whole organism</tissue>
    </source>
</reference>
<feature type="transmembrane region" description="Helical" evidence="1">
    <location>
        <begin position="148"/>
        <end position="169"/>
    </location>
</feature>
<dbReference type="InterPro" id="IPR039797">
    <property type="entry name" value="Pecanex"/>
</dbReference>
<keyword evidence="1" id="KW-0812">Transmembrane</keyword>
<dbReference type="AlphaFoldDB" id="A0A0K2TFH1"/>
<feature type="transmembrane region" description="Helical" evidence="1">
    <location>
        <begin position="118"/>
        <end position="136"/>
    </location>
</feature>
<dbReference type="PANTHER" id="PTHR12372">
    <property type="entry name" value="PECANEX"/>
    <property type="match status" value="1"/>
</dbReference>
<dbReference type="EMBL" id="HACA01007407">
    <property type="protein sequence ID" value="CDW24768.1"/>
    <property type="molecule type" value="Transcribed_RNA"/>
</dbReference>
<accession>A0A0K2TFH1</accession>
<comment type="caution">
    <text evidence="1">Lacks conserved residue(s) required for the propagation of feature annotation.</text>
</comment>
<evidence type="ECO:0000313" key="2">
    <source>
        <dbReference type="EMBL" id="CDW24768.1"/>
    </source>
</evidence>
<dbReference type="GO" id="GO:0016020">
    <property type="term" value="C:membrane"/>
    <property type="evidence" value="ECO:0007669"/>
    <property type="project" value="UniProtKB-SubCell"/>
</dbReference>
<keyword evidence="1" id="KW-1133">Transmembrane helix</keyword>
<protein>
    <recommendedName>
        <fullName evidence="1">Pecanex-like protein</fullName>
    </recommendedName>
</protein>
<name>A0A0K2TFH1_LEPSM</name>
<feature type="transmembrane region" description="Helical" evidence="1">
    <location>
        <begin position="215"/>
        <end position="239"/>
    </location>
</feature>
<comment type="similarity">
    <text evidence="1">Belongs to the pecanex family.</text>
</comment>
<comment type="subcellular location">
    <subcellularLocation>
        <location evidence="1">Membrane</location>
        <topology evidence="1">Multi-pass membrane protein</topology>
    </subcellularLocation>
</comment>
<feature type="transmembrane region" description="Helical" evidence="1">
    <location>
        <begin position="37"/>
        <end position="58"/>
    </location>
</feature>
<sequence>KEMTVDVPLINDYKKNFIFRRLFQTFLGGLCIPPKNVFCVSICLQIVIYIIPSIIHIITELIAEGGFQEIIVGVSNVVFFGLTATLFYVLGNRKCNNQINEDGRPTYFLIPKKQKLNIIIHALIAGLYSCWIYSFLLKDYVIKLFPHHASLILFFAWFSSLNASFSLLVGNNPETSIFRPLDQFEISCISRPLVAVIISLPQRIFPFYSMDQISYIIFCCLPLFWITGMIPTVEPLLLWMGEQIQIHAFGGTATSSWPRFIIYLVLSSLEFVIIYLNMKNDPKWTFVLASIIGFILSLDILGVI</sequence>
<dbReference type="OrthoDB" id="5979286at2759"/>
<feature type="transmembrane region" description="Helical" evidence="1">
    <location>
        <begin position="284"/>
        <end position="303"/>
    </location>
</feature>
<keyword evidence="1" id="KW-0472">Membrane</keyword>
<feature type="transmembrane region" description="Helical" evidence="1">
    <location>
        <begin position="260"/>
        <end position="278"/>
    </location>
</feature>
<feature type="non-terminal residue" evidence="2">
    <location>
        <position position="1"/>
    </location>
</feature>